<evidence type="ECO:0000256" key="1">
    <source>
        <dbReference type="SAM" id="SignalP"/>
    </source>
</evidence>
<accession>A0A137RKL9</accession>
<sequence>MKTVAFSLLALAGFTLLFSCKNDAKTNEETQTVVTDSIPAETAPDAMYVTAVSGLTLREFPNLQSAKLAVMPLGTKVKIVNTEGKTTMNVGGIDGAMDEVEFNNQKGYAFNGFLSKFSPPGQDASAKNYAEELKKDFPKVSYTEATGGTASQPTKTETLILPTDTWHEAFFTAQQLFAIPKGFAFPNPKGSNSETQQNNDKKKGDFVSELQIARNDNQLQKIVYNYKTTGFGYTVTITKEAEGMKLEKTEVAD</sequence>
<comment type="caution">
    <text evidence="3">The sequence shown here is derived from an EMBL/GenBank/DDBJ whole genome shotgun (WGS) entry which is preliminary data.</text>
</comment>
<protein>
    <recommendedName>
        <fullName evidence="2">SH3b domain-containing protein</fullName>
    </recommendedName>
</protein>
<organism evidence="3 4">
    <name type="scientific">Aequorivita aquimaris</name>
    <dbReference type="NCBI Taxonomy" id="1548749"/>
    <lineage>
        <taxon>Bacteria</taxon>
        <taxon>Pseudomonadati</taxon>
        <taxon>Bacteroidota</taxon>
        <taxon>Flavobacteriia</taxon>
        <taxon>Flavobacteriales</taxon>
        <taxon>Flavobacteriaceae</taxon>
        <taxon>Aequorivita</taxon>
    </lineage>
</organism>
<feature type="chain" id="PRO_5007479856" description="SH3b domain-containing protein" evidence="1">
    <location>
        <begin position="25"/>
        <end position="253"/>
    </location>
</feature>
<feature type="signal peptide" evidence="1">
    <location>
        <begin position="1"/>
        <end position="24"/>
    </location>
</feature>
<reference evidence="3 4" key="2">
    <citation type="journal article" date="2016" name="Int. J. Syst. Evol. Microbiol.">
        <title>Vitellibacter aquimaris sp. nov., a marine bacterium isolated from seawater.</title>
        <authorList>
            <person name="Thevarajoo S."/>
            <person name="Selvaratnam C."/>
            <person name="Goh K.M."/>
            <person name="Hong K.W."/>
            <person name="Chan X.Y."/>
            <person name="Chan K.G."/>
            <person name="Chong C.S."/>
        </authorList>
    </citation>
    <scope>NUCLEOTIDE SEQUENCE [LARGE SCALE GENOMIC DNA]</scope>
    <source>
        <strain evidence="3 4">D-24</strain>
    </source>
</reference>
<dbReference type="AlphaFoldDB" id="A0A137RKL9"/>
<evidence type="ECO:0000313" key="4">
    <source>
        <dbReference type="Proteomes" id="UP000070138"/>
    </source>
</evidence>
<evidence type="ECO:0000313" key="3">
    <source>
        <dbReference type="EMBL" id="KXO00731.1"/>
    </source>
</evidence>
<proteinExistence type="predicted"/>
<dbReference type="PROSITE" id="PS51257">
    <property type="entry name" value="PROKAR_LIPOPROTEIN"/>
    <property type="match status" value="1"/>
</dbReference>
<dbReference type="STRING" id="1548749.LS48_04955"/>
<dbReference type="PROSITE" id="PS51781">
    <property type="entry name" value="SH3B"/>
    <property type="match status" value="1"/>
</dbReference>
<evidence type="ECO:0000259" key="2">
    <source>
        <dbReference type="PROSITE" id="PS51781"/>
    </source>
</evidence>
<dbReference type="InterPro" id="IPR003646">
    <property type="entry name" value="SH3-like_bac-type"/>
</dbReference>
<name>A0A137RKL9_9FLAO</name>
<keyword evidence="4" id="KW-1185">Reference proteome</keyword>
<feature type="domain" description="SH3b" evidence="2">
    <location>
        <begin position="44"/>
        <end position="118"/>
    </location>
</feature>
<gene>
    <name evidence="3" type="ORF">LS48_04955</name>
</gene>
<dbReference type="OrthoDB" id="1427840at2"/>
<dbReference type="EMBL" id="JRWG01000002">
    <property type="protein sequence ID" value="KXO00731.1"/>
    <property type="molecule type" value="Genomic_DNA"/>
</dbReference>
<dbReference type="Proteomes" id="UP000070138">
    <property type="component" value="Unassembled WGS sequence"/>
</dbReference>
<dbReference type="Gene3D" id="2.30.30.40">
    <property type="entry name" value="SH3 Domains"/>
    <property type="match status" value="1"/>
</dbReference>
<dbReference type="RefSeq" id="WP_062620541.1">
    <property type="nucleotide sequence ID" value="NZ_JRWG01000002.1"/>
</dbReference>
<keyword evidence="1" id="KW-0732">Signal</keyword>
<reference evidence="4" key="1">
    <citation type="submission" date="2014-10" db="EMBL/GenBank/DDBJ databases">
        <title>Genome sequencing of Vitellibacter sp. D-24.</title>
        <authorList>
            <person name="Thevarajoo S."/>
            <person name="Selvaratnam C."/>
            <person name="Goh K.M."/>
            <person name="Chong C.S."/>
        </authorList>
    </citation>
    <scope>NUCLEOTIDE SEQUENCE [LARGE SCALE GENOMIC DNA]</scope>
    <source>
        <strain evidence="4">D-24</strain>
    </source>
</reference>